<dbReference type="PRINTS" id="PR00792">
    <property type="entry name" value="PEPSIN"/>
</dbReference>
<dbReference type="GO" id="GO:0006508">
    <property type="term" value="P:proteolysis"/>
    <property type="evidence" value="ECO:0007669"/>
    <property type="project" value="UniProtKB-KW"/>
</dbReference>
<gene>
    <name evidence="7" type="primary">PGC</name>
</gene>
<dbReference type="InterPro" id="IPR033121">
    <property type="entry name" value="PEPTIDASE_A1"/>
</dbReference>
<keyword evidence="5" id="KW-0645">Protease</keyword>
<dbReference type="InterPro" id="IPR001969">
    <property type="entry name" value="Aspartic_peptidase_AS"/>
</dbReference>
<feature type="disulfide bond" evidence="4">
    <location>
        <begin position="99"/>
        <end position="104"/>
    </location>
</feature>
<dbReference type="Ensembl" id="ENSPNAT00000026116.2">
    <property type="protein sequence ID" value="ENSPNAP00000034368.2"/>
    <property type="gene ID" value="ENSPNAG00000036160.1"/>
</dbReference>
<accession>A0A3B4EF57</accession>
<feature type="active site" evidence="3">
    <location>
        <position position="86"/>
    </location>
</feature>
<evidence type="ECO:0000256" key="2">
    <source>
        <dbReference type="ARBA" id="ARBA00023157"/>
    </source>
</evidence>
<dbReference type="PROSITE" id="PS51767">
    <property type="entry name" value="PEPTIDASE_A1"/>
    <property type="match status" value="1"/>
</dbReference>
<dbReference type="InterPro" id="IPR001461">
    <property type="entry name" value="Aspartic_peptidase_A1"/>
</dbReference>
<reference evidence="7" key="3">
    <citation type="submission" date="2025-09" db="UniProtKB">
        <authorList>
            <consortium name="Ensembl"/>
        </authorList>
    </citation>
    <scope>IDENTIFICATION</scope>
</reference>
<organism evidence="7 8">
    <name type="scientific">Pygocentrus nattereri</name>
    <name type="common">Red-bellied piranha</name>
    <dbReference type="NCBI Taxonomy" id="42514"/>
    <lineage>
        <taxon>Eukaryota</taxon>
        <taxon>Metazoa</taxon>
        <taxon>Chordata</taxon>
        <taxon>Craniata</taxon>
        <taxon>Vertebrata</taxon>
        <taxon>Euteleostomi</taxon>
        <taxon>Actinopterygii</taxon>
        <taxon>Neopterygii</taxon>
        <taxon>Teleostei</taxon>
        <taxon>Ostariophysi</taxon>
        <taxon>Characiformes</taxon>
        <taxon>Characoidei</taxon>
        <taxon>Pygocentrus</taxon>
    </lineage>
</organism>
<evidence type="ECO:0000256" key="5">
    <source>
        <dbReference type="RuleBase" id="RU000454"/>
    </source>
</evidence>
<reference evidence="7" key="2">
    <citation type="submission" date="2025-08" db="UniProtKB">
        <authorList>
            <consortium name="Ensembl"/>
        </authorList>
    </citation>
    <scope>IDENTIFICATION</scope>
</reference>
<feature type="disulfide bond" evidence="4">
    <location>
        <begin position="308"/>
        <end position="342"/>
    </location>
</feature>
<dbReference type="Gene3D" id="2.40.70.10">
    <property type="entry name" value="Acid Proteases"/>
    <property type="match status" value="2"/>
</dbReference>
<dbReference type="PANTHER" id="PTHR47966">
    <property type="entry name" value="BETA-SITE APP-CLEAVING ENZYME, ISOFORM A-RELATED"/>
    <property type="match status" value="1"/>
</dbReference>
<evidence type="ECO:0000259" key="6">
    <source>
        <dbReference type="PROSITE" id="PS51767"/>
    </source>
</evidence>
<evidence type="ECO:0000313" key="8">
    <source>
        <dbReference type="Proteomes" id="UP001501920"/>
    </source>
</evidence>
<feature type="active site" evidence="3">
    <location>
        <position position="274"/>
    </location>
</feature>
<dbReference type="SUPFAM" id="SSF50630">
    <property type="entry name" value="Acid proteases"/>
    <property type="match status" value="1"/>
</dbReference>
<dbReference type="PANTHER" id="PTHR47966:SF66">
    <property type="entry name" value="PEPSINOGEN C"/>
    <property type="match status" value="1"/>
</dbReference>
<protein>
    <recommendedName>
        <fullName evidence="6">Peptidase A1 domain-containing protein</fullName>
    </recommendedName>
</protein>
<dbReference type="GO" id="GO:0004190">
    <property type="term" value="F:aspartic-type endopeptidase activity"/>
    <property type="evidence" value="ECO:0007669"/>
    <property type="project" value="UniProtKB-KW"/>
</dbReference>
<reference evidence="7 8" key="1">
    <citation type="submission" date="2020-10" db="EMBL/GenBank/DDBJ databases">
        <title>Pygocentrus nattereri (red-bellied piranha) genome, fPygNat1, primary haplotype.</title>
        <authorList>
            <person name="Myers G."/>
            <person name="Meyer A."/>
            <person name="Karagic N."/>
            <person name="Pippel M."/>
            <person name="Winkler S."/>
            <person name="Tracey A."/>
            <person name="Wood J."/>
            <person name="Formenti G."/>
            <person name="Howe K."/>
            <person name="Fedrigo O."/>
            <person name="Jarvis E.D."/>
        </authorList>
    </citation>
    <scope>NUCLEOTIDE SEQUENCE [LARGE SCALE GENOMIC DNA]</scope>
</reference>
<feature type="domain" description="Peptidase A1" evidence="6">
    <location>
        <begin position="68"/>
        <end position="384"/>
    </location>
</feature>
<keyword evidence="2 4" id="KW-1015">Disulfide bond</keyword>
<dbReference type="Proteomes" id="UP001501920">
    <property type="component" value="Chromosome 7"/>
</dbReference>
<name>A0A3B4EF57_PYGNA</name>
<dbReference type="FunFam" id="2.40.70.10:FF:000004">
    <property type="entry name" value="Pepsin A"/>
    <property type="match status" value="1"/>
</dbReference>
<keyword evidence="5" id="KW-0064">Aspartyl protease</keyword>
<keyword evidence="5" id="KW-0378">Hydrolase</keyword>
<dbReference type="InterPro" id="IPR021109">
    <property type="entry name" value="Peptidase_aspartic_dom_sf"/>
</dbReference>
<dbReference type="OMA" id="YSGEIYW"/>
<sequence>FERDTALLTLLNLADGSYQATYFKSIRETLREKGIHLPYSDPALKYQSPEVLATSTIEPLTNYADSSYYGVISVGTPPQSFQVLFDTGSSNLWVDSVYCTTQACTTHTQFNPQESSTYQSTSQTFYLPYGAGSLNGEFGYDTVTVSLKANSKQTNIIGLSTSEPGENFVVAKFDGILGLAYPSLAAANQMPLFDTMIQQGLLEQDLFAVYLSANEESGSEVAFGGVDQNMYQGEIYWTPVTAETYWQIGIQEFLIGGQQTDWCSQYSGCQAIVDTGTSMLTAPQSYLSSLMQSIGAQENSYGEYVVDCSTAANLPSLSFVISGTSFTLPPSAYIQETQSGYCTVAITPTYLPSQNGQPLWIFGDVFLRVYYSVYDRANNQMGFATAA</sequence>
<dbReference type="Pfam" id="PF00026">
    <property type="entry name" value="Asp"/>
    <property type="match status" value="1"/>
</dbReference>
<evidence type="ECO:0000256" key="3">
    <source>
        <dbReference type="PIRSR" id="PIRSR601461-1"/>
    </source>
</evidence>
<evidence type="ECO:0000313" key="7">
    <source>
        <dbReference type="Ensembl" id="ENSPNAP00000034368.2"/>
    </source>
</evidence>
<dbReference type="FunFam" id="2.40.70.10:FF:000006">
    <property type="entry name" value="Cathepsin E"/>
    <property type="match status" value="1"/>
</dbReference>
<proteinExistence type="inferred from homology"/>
<dbReference type="GeneTree" id="ENSGT00940000164965"/>
<dbReference type="PROSITE" id="PS00141">
    <property type="entry name" value="ASP_PROTEASE"/>
    <property type="match status" value="2"/>
</dbReference>
<dbReference type="AlphaFoldDB" id="A0A3B4EF57"/>
<comment type="similarity">
    <text evidence="1 5">Belongs to the peptidase A1 family.</text>
</comment>
<keyword evidence="8" id="KW-1185">Reference proteome</keyword>
<evidence type="ECO:0000256" key="1">
    <source>
        <dbReference type="ARBA" id="ARBA00007447"/>
    </source>
</evidence>
<evidence type="ECO:0000256" key="4">
    <source>
        <dbReference type="PIRSR" id="PIRSR601461-2"/>
    </source>
</evidence>